<keyword evidence="1" id="KW-0732">Signal</keyword>
<dbReference type="EMBL" id="FOCG01000001">
    <property type="protein sequence ID" value="SEM81189.1"/>
    <property type="molecule type" value="Genomic_DNA"/>
</dbReference>
<sequence length="445" mass="49116">MQRLWLTLTVGILAISLTACGGKASFNEKAIKQIAVQSVSEMAAGEYDKVHDRMSPSYAAKMPAENLKQAWDLVTFTAGAYAQQKGVEAEPKDGKAVVTVTSEYTSKEVVAKLTFNTHKQIENIWLSYGKVVEQPLANTEKFEEIRVEVGHTANKLSGKLTLPKGIEKPPVVVMVQGSGSTDMDETVGKAANKPFRDIAHGLAEQGIATIRFNKRYFTYPEEAENHVNSLTVEDEIMKDATGAIELAETDTRVDNSRIYLLGHSIGGMLAPKLAYDNQTVDGIISLAGSLRGMEDILFDQNLAVIQASDSSESEKLKQTKQLQRELERIKELTNADAKKSAKLFGQPASYWVSLNNAKGLLFVHDLTIPMLVLQGDADFQILVGKDFQSWRDALKNKENVTYWVYGGLNHLFMPTAGAKDITDYNVPGHVEQKVIDDIANWVHTH</sequence>
<dbReference type="InterPro" id="IPR053145">
    <property type="entry name" value="AB_hydrolase_Est10"/>
</dbReference>
<evidence type="ECO:0008006" key="6">
    <source>
        <dbReference type="Google" id="ProtNLM"/>
    </source>
</evidence>
<dbReference type="RefSeq" id="WP_092753823.1">
    <property type="nucleotide sequence ID" value="NZ_FOCG01000001.1"/>
</dbReference>
<reference evidence="4 5" key="1">
    <citation type="submission" date="2016-10" db="EMBL/GenBank/DDBJ databases">
        <authorList>
            <person name="de Groot N.N."/>
        </authorList>
    </citation>
    <scope>NUCLEOTIDE SEQUENCE [LARGE SCALE GENOMIC DNA]</scope>
    <source>
        <strain evidence="4 5">CGMCC 1.5070</strain>
    </source>
</reference>
<evidence type="ECO:0000313" key="5">
    <source>
        <dbReference type="Proteomes" id="UP000199158"/>
    </source>
</evidence>
<feature type="chain" id="PRO_5039529311" description="Serine aminopeptidase S33 domain-containing protein" evidence="1">
    <location>
        <begin position="22"/>
        <end position="445"/>
    </location>
</feature>
<dbReference type="InterPro" id="IPR029058">
    <property type="entry name" value="AB_hydrolase_fold"/>
</dbReference>
<dbReference type="Pfam" id="PF12146">
    <property type="entry name" value="Hydrolase_4"/>
    <property type="match status" value="1"/>
</dbReference>
<dbReference type="STRING" id="474960.SAMN05216180_1854"/>
<dbReference type="OrthoDB" id="9809549at2"/>
<dbReference type="GO" id="GO:0052689">
    <property type="term" value="F:carboxylic ester hydrolase activity"/>
    <property type="evidence" value="ECO:0007669"/>
    <property type="project" value="TreeGrafter"/>
</dbReference>
<dbReference type="SUPFAM" id="SSF53474">
    <property type="entry name" value="alpha/beta-Hydrolases"/>
    <property type="match status" value="1"/>
</dbReference>
<dbReference type="Proteomes" id="UP000199158">
    <property type="component" value="Unassembled WGS sequence"/>
</dbReference>
<dbReference type="Pfam" id="PF13026">
    <property type="entry name" value="DUF3887"/>
    <property type="match status" value="1"/>
</dbReference>
<gene>
    <name evidence="4" type="ORF">SAMN05216180_1854</name>
</gene>
<dbReference type="AlphaFoldDB" id="A0A1H8BFE4"/>
<evidence type="ECO:0000256" key="1">
    <source>
        <dbReference type="SAM" id="SignalP"/>
    </source>
</evidence>
<evidence type="ECO:0000259" key="3">
    <source>
        <dbReference type="Pfam" id="PF13026"/>
    </source>
</evidence>
<feature type="signal peptide" evidence="1">
    <location>
        <begin position="1"/>
        <end position="21"/>
    </location>
</feature>
<dbReference type="PANTHER" id="PTHR43265:SF1">
    <property type="entry name" value="ESTERASE ESTD"/>
    <property type="match status" value="1"/>
</dbReference>
<dbReference type="PROSITE" id="PS51257">
    <property type="entry name" value="PROKAR_LIPOPROTEIN"/>
    <property type="match status" value="1"/>
</dbReference>
<evidence type="ECO:0000313" key="4">
    <source>
        <dbReference type="EMBL" id="SEM81189.1"/>
    </source>
</evidence>
<protein>
    <recommendedName>
        <fullName evidence="6">Serine aminopeptidase S33 domain-containing protein</fullName>
    </recommendedName>
</protein>
<dbReference type="InterPro" id="IPR022742">
    <property type="entry name" value="Hydrolase_4"/>
</dbReference>
<name>A0A1H8BFE4_9FIRM</name>
<feature type="domain" description="Serine aminopeptidase S33" evidence="2">
    <location>
        <begin position="195"/>
        <end position="411"/>
    </location>
</feature>
<accession>A0A1H8BFE4</accession>
<evidence type="ECO:0000259" key="2">
    <source>
        <dbReference type="Pfam" id="PF12146"/>
    </source>
</evidence>
<dbReference type="Gene3D" id="3.10.450.590">
    <property type="match status" value="1"/>
</dbReference>
<proteinExistence type="predicted"/>
<feature type="domain" description="DUF3887" evidence="3">
    <location>
        <begin position="38"/>
        <end position="122"/>
    </location>
</feature>
<keyword evidence="5" id="KW-1185">Reference proteome</keyword>
<dbReference type="PANTHER" id="PTHR43265">
    <property type="entry name" value="ESTERASE ESTD"/>
    <property type="match status" value="1"/>
</dbReference>
<dbReference type="Gene3D" id="3.40.50.1820">
    <property type="entry name" value="alpha/beta hydrolase"/>
    <property type="match status" value="1"/>
</dbReference>
<dbReference type="InterPro" id="IPR024981">
    <property type="entry name" value="DUF3887"/>
</dbReference>
<organism evidence="4 5">
    <name type="scientific">Hydrogenoanaerobacterium saccharovorans</name>
    <dbReference type="NCBI Taxonomy" id="474960"/>
    <lineage>
        <taxon>Bacteria</taxon>
        <taxon>Bacillati</taxon>
        <taxon>Bacillota</taxon>
        <taxon>Clostridia</taxon>
        <taxon>Eubacteriales</taxon>
        <taxon>Oscillospiraceae</taxon>
        <taxon>Hydrogenoanaerobacterium</taxon>
    </lineage>
</organism>